<organism evidence="1 2">
    <name type="scientific">Paenibacillus cisolokensis</name>
    <dbReference type="NCBI Taxonomy" id="1658519"/>
    <lineage>
        <taxon>Bacteria</taxon>
        <taxon>Bacillati</taxon>
        <taxon>Bacillota</taxon>
        <taxon>Bacilli</taxon>
        <taxon>Bacillales</taxon>
        <taxon>Paenibacillaceae</taxon>
        <taxon>Paenibacillus</taxon>
    </lineage>
</organism>
<evidence type="ECO:0000313" key="1">
    <source>
        <dbReference type="EMBL" id="GIQ62784.1"/>
    </source>
</evidence>
<gene>
    <name evidence="1" type="ORF">PACILC2_13520</name>
</gene>
<protein>
    <recommendedName>
        <fullName evidence="3">Fe/B12 periplasmic-binding domain-containing protein</fullName>
    </recommendedName>
</protein>
<evidence type="ECO:0008006" key="3">
    <source>
        <dbReference type="Google" id="ProtNLM"/>
    </source>
</evidence>
<dbReference type="Proteomes" id="UP000680304">
    <property type="component" value="Unassembled WGS sequence"/>
</dbReference>
<proteinExistence type="predicted"/>
<comment type="caution">
    <text evidence="1">The sequence shown here is derived from an EMBL/GenBank/DDBJ whole genome shotgun (WGS) entry which is preliminary data.</text>
</comment>
<evidence type="ECO:0000313" key="2">
    <source>
        <dbReference type="Proteomes" id="UP000680304"/>
    </source>
</evidence>
<name>A0ABQ4N3K3_9BACL</name>
<accession>A0ABQ4N3K3</accession>
<dbReference type="EMBL" id="BOVJ01000042">
    <property type="protein sequence ID" value="GIQ62784.1"/>
    <property type="molecule type" value="Genomic_DNA"/>
</dbReference>
<keyword evidence="2" id="KW-1185">Reference proteome</keyword>
<reference evidence="1 2" key="1">
    <citation type="submission" date="2021-04" db="EMBL/GenBank/DDBJ databases">
        <title>Draft genome sequence of Paenibacillus cisolokensis, LC2-13A.</title>
        <authorList>
            <person name="Uke A."/>
            <person name="Chhe C."/>
            <person name="Baramee S."/>
            <person name="Kosugi A."/>
        </authorList>
    </citation>
    <scope>NUCLEOTIDE SEQUENCE [LARGE SCALE GENOMIC DNA]</scope>
    <source>
        <strain evidence="1 2">LC2-13A</strain>
    </source>
</reference>
<sequence length="139" mass="15943">MQNANGWKPVIFNPDSALERGDTLLLFYSCGTTLPLWSLRYLDFDKPIRVPSRPMRELSPDIEGEWINFYDKDDILAYPLRGVHPAYADAVREDIEVHVGNWITGWNPFSHSGYFASDRVVGRMAEGLAKAWRQTNRLA</sequence>